<keyword evidence="4" id="KW-1185">Reference proteome</keyword>
<feature type="compositionally biased region" description="Basic and acidic residues" evidence="1">
    <location>
        <begin position="930"/>
        <end position="941"/>
    </location>
</feature>
<reference evidence="3 4" key="1">
    <citation type="journal article" date="2020" name="ISME J.">
        <title>Uncovering the hidden diversity of litter-decomposition mechanisms in mushroom-forming fungi.</title>
        <authorList>
            <person name="Floudas D."/>
            <person name="Bentzer J."/>
            <person name="Ahren D."/>
            <person name="Johansson T."/>
            <person name="Persson P."/>
            <person name="Tunlid A."/>
        </authorList>
    </citation>
    <scope>NUCLEOTIDE SEQUENCE [LARGE SCALE GENOMIC DNA]</scope>
    <source>
        <strain evidence="3 4">CBS 291.85</strain>
    </source>
</reference>
<feature type="region of interest" description="Disordered" evidence="1">
    <location>
        <begin position="865"/>
        <end position="950"/>
    </location>
</feature>
<feature type="compositionally biased region" description="Basic and acidic residues" evidence="1">
    <location>
        <begin position="903"/>
        <end position="917"/>
    </location>
</feature>
<proteinExistence type="predicted"/>
<feature type="compositionally biased region" description="Basic and acidic residues" evidence="1">
    <location>
        <begin position="865"/>
        <end position="876"/>
    </location>
</feature>
<evidence type="ECO:0000313" key="3">
    <source>
        <dbReference type="EMBL" id="KAF5343288.1"/>
    </source>
</evidence>
<sequence>MTSNTPNPVPYLIGFALTFSQLLALAKYLLTDEVADDFDDDDIIYALELYWEEQGIESAVLKLGGQPRHYLYVLDVFPSFDGKAPHATVNKEFLADCCAELGEAWKSVRVLSRPWPDEPGMPGPINPFPAPSCTHVPTHPVLNRTICPAPSLKPYSSSPHSLRFPSQKFLIQINSNKPHLPSQLAVFLYPDLETERLQRDEEPPHKTCKSVTADFNNIEHTNSSVQIPEHSVANSSPPCQLALPKDASTRVNDNKQMHIDLNATNAEMLQVQIYGEGFFSKVKGKTGDSQSLQNLNISHAGHITQNNAPLTVQPHSTASAPQEPIHKMTVIAPPAPPRPTNQAVYPVDLTDPARLTAFVPLEPQPAPECRHNNDLNVLFTRVDLLEGGFWNGFPNGRFAIDLDHSTFTAHKNLAVQWATRGTTGANGKNGQSFTVNGETISHGRESYKQCLGILQCKNEHCKIITRPKIQAKILEKQINTAQCQCGASLTYFPCESRSYLIEYGQVGKDISTCKYRYINGEPHNHPRLPYVKHLTAKEAEDTREHVGNNLDKTPLEAYEGGKNLDGPTPPAPQLAQALNNIDTYRYQTNKYKKEAKSELGKFTQTHEERDPQDVATDWQACPYNTEVDRALYKHKAALQDILVHTINSDFSKLSVAIVPALALYLENNTLGYTLPESYIALTKKFGHPCPSYFTGGITTDDRACILNWIHKNVFSIGTLLKASDFDLCLAHARTLFLAHSQHETFLKHVEQGLSDQGIESSIIQQAWQQLVDFNGKTVDGKVEIERADVDKEALMILEAFMFDRSARAGKAGREQWGPDVGPPEDLWWPYDGPEKYAPDLCHATESDLVESERCKAIREKIEAERKAEQVEKEKNAPPRPRPRRLTKEQGLNRSKKALQEAGLLKEEITPKPAEPHQPHQSAGYKRRHGAEKGSETKDGNQSKKPRRQRK</sequence>
<dbReference type="AlphaFoldDB" id="A0A8H5FNW3"/>
<keyword evidence="2" id="KW-0732">Signal</keyword>
<comment type="caution">
    <text evidence="3">The sequence shown here is derived from an EMBL/GenBank/DDBJ whole genome shotgun (WGS) entry which is preliminary data.</text>
</comment>
<evidence type="ECO:0000256" key="2">
    <source>
        <dbReference type="SAM" id="SignalP"/>
    </source>
</evidence>
<dbReference type="EMBL" id="JAACJM010000143">
    <property type="protein sequence ID" value="KAF5343288.1"/>
    <property type="molecule type" value="Genomic_DNA"/>
</dbReference>
<accession>A0A8H5FNW3</accession>
<feature type="chain" id="PRO_5034765576" evidence="2">
    <location>
        <begin position="27"/>
        <end position="950"/>
    </location>
</feature>
<name>A0A8H5FNW3_9AGAR</name>
<protein>
    <submittedName>
        <fullName evidence="3">Uncharacterized protein</fullName>
    </submittedName>
</protein>
<gene>
    <name evidence="3" type="ORF">D9758_016498</name>
</gene>
<organism evidence="3 4">
    <name type="scientific">Tetrapyrgos nigripes</name>
    <dbReference type="NCBI Taxonomy" id="182062"/>
    <lineage>
        <taxon>Eukaryota</taxon>
        <taxon>Fungi</taxon>
        <taxon>Dikarya</taxon>
        <taxon>Basidiomycota</taxon>
        <taxon>Agaricomycotina</taxon>
        <taxon>Agaricomycetes</taxon>
        <taxon>Agaricomycetidae</taxon>
        <taxon>Agaricales</taxon>
        <taxon>Marasmiineae</taxon>
        <taxon>Marasmiaceae</taxon>
        <taxon>Tetrapyrgos</taxon>
    </lineage>
</organism>
<evidence type="ECO:0000313" key="4">
    <source>
        <dbReference type="Proteomes" id="UP000559256"/>
    </source>
</evidence>
<feature type="signal peptide" evidence="2">
    <location>
        <begin position="1"/>
        <end position="26"/>
    </location>
</feature>
<evidence type="ECO:0000256" key="1">
    <source>
        <dbReference type="SAM" id="MobiDB-lite"/>
    </source>
</evidence>
<dbReference type="Proteomes" id="UP000559256">
    <property type="component" value="Unassembled WGS sequence"/>
</dbReference>